<evidence type="ECO:0000313" key="4">
    <source>
        <dbReference type="EMBL" id="RNL48499.1"/>
    </source>
</evidence>
<name>A0A3N0BJQ8_9ACTN</name>
<feature type="coiled-coil region" evidence="1">
    <location>
        <begin position="40"/>
        <end position="71"/>
    </location>
</feature>
<dbReference type="Pfam" id="PF02591">
    <property type="entry name" value="Zn_ribbon_9"/>
    <property type="match status" value="1"/>
</dbReference>
<dbReference type="Proteomes" id="UP000278632">
    <property type="component" value="Unassembled WGS sequence"/>
</dbReference>
<comment type="caution">
    <text evidence="4">The sequence shown here is derived from an EMBL/GenBank/DDBJ whole genome shotgun (WGS) entry which is preliminary data.</text>
</comment>
<dbReference type="RefSeq" id="WP_123191411.1">
    <property type="nucleotide sequence ID" value="NZ_QICD01000002.1"/>
</dbReference>
<evidence type="ECO:0000313" key="5">
    <source>
        <dbReference type="Proteomes" id="UP000278632"/>
    </source>
</evidence>
<sequence length="239" mass="26067">MHVDTDDLATLLQMQHIDLEAMRARKQLEELPQRRIILDARTKRKAVDQKRAQLEALHAEADAKLARITDEDASLAEKQSKVQGEIDGARGDYRAVEARTKELNGFAKRRNFLEGELTSVGEELAKIEAVQAQVAKALADIDSQEAAATQVFVKEGGALKDSLARLEAERASLAAALPKELFEAYAKTLSRTGGVAVARLQGANCGACRMGIEHGRLIDMRAQGNMAACPHCGRLLILE</sequence>
<dbReference type="AlphaFoldDB" id="A0A3N0BJQ8"/>
<gene>
    <name evidence="4" type="ORF">DMP08_02525</name>
</gene>
<dbReference type="InterPro" id="IPR003743">
    <property type="entry name" value="Zf-RING_7"/>
</dbReference>
<accession>A0A3N0BJQ8</accession>
<evidence type="ECO:0000256" key="1">
    <source>
        <dbReference type="SAM" id="Coils"/>
    </source>
</evidence>
<dbReference type="OrthoDB" id="9784388at2"/>
<proteinExistence type="predicted"/>
<feature type="domain" description="CT398-like coiled coil hairpin" evidence="3">
    <location>
        <begin position="14"/>
        <end position="193"/>
    </location>
</feature>
<evidence type="ECO:0000259" key="2">
    <source>
        <dbReference type="Pfam" id="PF02591"/>
    </source>
</evidence>
<dbReference type="EMBL" id="QICD01000002">
    <property type="protein sequence ID" value="RNL48499.1"/>
    <property type="molecule type" value="Genomic_DNA"/>
</dbReference>
<dbReference type="InterPro" id="IPR056003">
    <property type="entry name" value="CT398_CC_hairpin"/>
</dbReference>
<evidence type="ECO:0000259" key="3">
    <source>
        <dbReference type="Pfam" id="PF24481"/>
    </source>
</evidence>
<feature type="domain" description="C4-type zinc ribbon" evidence="2">
    <location>
        <begin position="205"/>
        <end position="236"/>
    </location>
</feature>
<dbReference type="Gene3D" id="1.10.287.1490">
    <property type="match status" value="1"/>
</dbReference>
<dbReference type="Pfam" id="PF24481">
    <property type="entry name" value="CT398_CC"/>
    <property type="match status" value="1"/>
</dbReference>
<protein>
    <submittedName>
        <fullName evidence="4">Uncharacterized protein</fullName>
    </submittedName>
</protein>
<keyword evidence="1" id="KW-0175">Coiled coil</keyword>
<reference evidence="5" key="1">
    <citation type="submission" date="2018-05" db="EMBL/GenBank/DDBJ databases">
        <title>Genome Sequencing of selected type strains of the family Eggerthellaceae.</title>
        <authorList>
            <person name="Danylec N."/>
            <person name="Stoll D.A."/>
            <person name="Doetsch A."/>
            <person name="Huch M."/>
        </authorList>
    </citation>
    <scope>NUCLEOTIDE SEQUENCE [LARGE SCALE GENOMIC DNA]</scope>
    <source>
        <strain evidence="5">DSM 16106</strain>
    </source>
</reference>
<organism evidence="4 5">
    <name type="scientific">Paraeggerthella hongkongensis</name>
    <dbReference type="NCBI Taxonomy" id="230658"/>
    <lineage>
        <taxon>Bacteria</taxon>
        <taxon>Bacillati</taxon>
        <taxon>Actinomycetota</taxon>
        <taxon>Coriobacteriia</taxon>
        <taxon>Eggerthellales</taxon>
        <taxon>Eggerthellaceae</taxon>
        <taxon>Paraeggerthella</taxon>
    </lineage>
</organism>
<keyword evidence="5" id="KW-1185">Reference proteome</keyword>